<dbReference type="EMBL" id="JAYMYR010000009">
    <property type="protein sequence ID" value="KAK7342515.1"/>
    <property type="molecule type" value="Genomic_DNA"/>
</dbReference>
<reference evidence="2 3" key="1">
    <citation type="submission" date="2024-01" db="EMBL/GenBank/DDBJ databases">
        <title>The genomes of 5 underutilized Papilionoideae crops provide insights into root nodulation and disease resistanc.</title>
        <authorList>
            <person name="Jiang F."/>
        </authorList>
    </citation>
    <scope>NUCLEOTIDE SEQUENCE [LARGE SCALE GENOMIC DNA]</scope>
    <source>
        <strain evidence="2">JINMINGXINNONG_FW02</strain>
        <tissue evidence="2">Leaves</tissue>
    </source>
</reference>
<evidence type="ECO:0000313" key="2">
    <source>
        <dbReference type="EMBL" id="KAK7342515.1"/>
    </source>
</evidence>
<proteinExistence type="predicted"/>
<dbReference type="GO" id="GO:0010089">
    <property type="term" value="P:xylem development"/>
    <property type="evidence" value="ECO:0007669"/>
    <property type="project" value="InterPro"/>
</dbReference>
<keyword evidence="3" id="KW-1185">Reference proteome</keyword>
<accession>A0AAN9QLZ1</accession>
<gene>
    <name evidence="2" type="ORF">VNO80_25470</name>
</gene>
<evidence type="ECO:0000313" key="3">
    <source>
        <dbReference type="Proteomes" id="UP001374584"/>
    </source>
</evidence>
<organism evidence="2 3">
    <name type="scientific">Phaseolus coccineus</name>
    <name type="common">Scarlet runner bean</name>
    <name type="synonym">Phaseolus multiflorus</name>
    <dbReference type="NCBI Taxonomy" id="3886"/>
    <lineage>
        <taxon>Eukaryota</taxon>
        <taxon>Viridiplantae</taxon>
        <taxon>Streptophyta</taxon>
        <taxon>Embryophyta</taxon>
        <taxon>Tracheophyta</taxon>
        <taxon>Spermatophyta</taxon>
        <taxon>Magnoliopsida</taxon>
        <taxon>eudicotyledons</taxon>
        <taxon>Gunneridae</taxon>
        <taxon>Pentapetalae</taxon>
        <taxon>rosids</taxon>
        <taxon>fabids</taxon>
        <taxon>Fabales</taxon>
        <taxon>Fabaceae</taxon>
        <taxon>Papilionoideae</taxon>
        <taxon>50 kb inversion clade</taxon>
        <taxon>NPAAA clade</taxon>
        <taxon>indigoferoid/millettioid clade</taxon>
        <taxon>Phaseoleae</taxon>
        <taxon>Phaseolus</taxon>
    </lineage>
</organism>
<dbReference type="Proteomes" id="UP001374584">
    <property type="component" value="Unassembled WGS sequence"/>
</dbReference>
<name>A0AAN9QLZ1_PHACN</name>
<evidence type="ECO:0000256" key="1">
    <source>
        <dbReference type="SAM" id="MobiDB-lite"/>
    </source>
</evidence>
<dbReference type="AlphaFoldDB" id="A0AAN9QLZ1"/>
<dbReference type="PANTHER" id="PTHR33974">
    <property type="entry name" value="VASCULAR-RELATED UNKNOWN PROTEIN 1-RELATED"/>
    <property type="match status" value="1"/>
</dbReference>
<dbReference type="InterPro" id="IPR039280">
    <property type="entry name" value="VUP"/>
</dbReference>
<dbReference type="PANTHER" id="PTHR33974:SF25">
    <property type="entry name" value="SMALL PHOSPHATASE-LIKE PROTEIN 2, PUTATIVE-RELATED"/>
    <property type="match status" value="1"/>
</dbReference>
<protein>
    <submittedName>
        <fullName evidence="2">Uncharacterized protein</fullName>
    </submittedName>
</protein>
<comment type="caution">
    <text evidence="2">The sequence shown here is derived from an EMBL/GenBank/DDBJ whole genome shotgun (WGS) entry which is preliminary data.</text>
</comment>
<feature type="region of interest" description="Disordered" evidence="1">
    <location>
        <begin position="100"/>
        <end position="133"/>
    </location>
</feature>
<sequence>MSSITKGPPSSNDVLSTEESGWTTYFDDFFNNHVDNKCSMPLSGVPCSSLVSDAASLVEKKVASAIQVEEFSVNKKSKRTSFKKRKDAITALIDDALEDTATSSLNSPKEKGNISGQGDEQNEMSFKGRNSDCTESKERGLWLISSFVNGHILLESADET</sequence>